<reference evidence="2" key="1">
    <citation type="submission" date="2025-08" db="UniProtKB">
        <authorList>
            <consortium name="Ensembl"/>
        </authorList>
    </citation>
    <scope>IDENTIFICATION</scope>
</reference>
<dbReference type="OrthoDB" id="5876637at2759"/>
<feature type="region of interest" description="Disordered" evidence="1">
    <location>
        <begin position="243"/>
        <end position="265"/>
    </location>
</feature>
<evidence type="ECO:0000313" key="3">
    <source>
        <dbReference type="Proteomes" id="UP000694565"/>
    </source>
</evidence>
<evidence type="ECO:0000313" key="2">
    <source>
        <dbReference type="Ensembl" id="ENSCLMP00005031331.1"/>
    </source>
</evidence>
<feature type="region of interest" description="Disordered" evidence="1">
    <location>
        <begin position="1"/>
        <end position="92"/>
    </location>
</feature>
<dbReference type="KEGG" id="clum:117735640"/>
<proteinExistence type="predicted"/>
<dbReference type="GeneID" id="117735640"/>
<feature type="region of interest" description="Disordered" evidence="1">
    <location>
        <begin position="117"/>
        <end position="149"/>
    </location>
</feature>
<dbReference type="AlphaFoldDB" id="A0A8C3G3A5"/>
<feature type="compositionally biased region" description="Basic and acidic residues" evidence="1">
    <location>
        <begin position="134"/>
        <end position="149"/>
    </location>
</feature>
<dbReference type="PANTHER" id="PTHR21838">
    <property type="entry name" value="COILED-COIL DOMAIN-CONTAINING PROTEIN 137"/>
    <property type="match status" value="1"/>
</dbReference>
<dbReference type="PANTHER" id="PTHR21838:SF2">
    <property type="entry name" value="COILED-COIL DOMAIN-CONTAINING PROTEIN 137"/>
    <property type="match status" value="1"/>
</dbReference>
<dbReference type="GO" id="GO:0005634">
    <property type="term" value="C:nucleus"/>
    <property type="evidence" value="ECO:0007669"/>
    <property type="project" value="TreeGrafter"/>
</dbReference>
<dbReference type="CTD" id="339230"/>
<gene>
    <name evidence="2" type="primary">ccdc137</name>
</gene>
<keyword evidence="3" id="KW-1185">Reference proteome</keyword>
<protein>
    <submittedName>
        <fullName evidence="2">Coiled-coil domain containing 137</fullName>
    </submittedName>
</protein>
<dbReference type="InterPro" id="IPR026680">
    <property type="entry name" value="CCDC137"/>
</dbReference>
<dbReference type="Ensembl" id="ENSCLMT00005032691.1">
    <property type="protein sequence ID" value="ENSCLMP00005031331.1"/>
    <property type="gene ID" value="ENSCLMG00005015161.1"/>
</dbReference>
<feature type="compositionally biased region" description="Basic and acidic residues" evidence="1">
    <location>
        <begin position="69"/>
        <end position="82"/>
    </location>
</feature>
<sequence length="265" mass="30338">MGKNKKNKTNESGKQVDKSGRHSSDKKLQQRDGKAKPDHMEHIPFKLREIMKNKEKMKTGSMKAKKRKEAISPKGKPEDVKSGDIPVPHFKRGKSESVKAYLQRMENETQHVLFLTKNQIDRKPELDADGQEGPTDKGKSEKKKGHDTIRLQKLQQKKLDRQVAQIEKEMFIDTVPFGEVAMAPPFLSAKPKKAPVKSQKVPKELLLNSLLGHAVVSTTTPSMARQRIMEEERKRVVEAYRLLKKEKQKQHEARASNLEKLRNPQ</sequence>
<evidence type="ECO:0000256" key="1">
    <source>
        <dbReference type="SAM" id="MobiDB-lite"/>
    </source>
</evidence>
<feature type="compositionally biased region" description="Basic and acidic residues" evidence="1">
    <location>
        <begin position="8"/>
        <end position="58"/>
    </location>
</feature>
<organism evidence="2 3">
    <name type="scientific">Cyclopterus lumpus</name>
    <name type="common">Lumpsucker</name>
    <dbReference type="NCBI Taxonomy" id="8103"/>
    <lineage>
        <taxon>Eukaryota</taxon>
        <taxon>Metazoa</taxon>
        <taxon>Chordata</taxon>
        <taxon>Craniata</taxon>
        <taxon>Vertebrata</taxon>
        <taxon>Euteleostomi</taxon>
        <taxon>Actinopterygii</taxon>
        <taxon>Neopterygii</taxon>
        <taxon>Teleostei</taxon>
        <taxon>Neoteleostei</taxon>
        <taxon>Acanthomorphata</taxon>
        <taxon>Eupercaria</taxon>
        <taxon>Perciformes</taxon>
        <taxon>Cottioidei</taxon>
        <taxon>Cottales</taxon>
        <taxon>Cyclopteridae</taxon>
        <taxon>Cyclopterus</taxon>
    </lineage>
</organism>
<name>A0A8C3G3A5_CYCLU</name>
<reference evidence="2" key="2">
    <citation type="submission" date="2025-09" db="UniProtKB">
        <authorList>
            <consortium name="Ensembl"/>
        </authorList>
    </citation>
    <scope>IDENTIFICATION</scope>
</reference>
<dbReference type="Proteomes" id="UP000694565">
    <property type="component" value="Unplaced"/>
</dbReference>
<dbReference type="RefSeq" id="XP_034396303.1">
    <property type="nucleotide sequence ID" value="XM_034540412.1"/>
</dbReference>
<dbReference type="GeneTree" id="ENSGT00390000004169"/>
<accession>A0A8C3G3A5</accession>